<sequence length="226" mass="26127">MLQRFNMPTHTILMLSKKPRKATADLHQDILDKPGHVRPESGFYAKLNSIKFVPQIELSREHAYWLNSQDHTTSKPVTPFVRKGPPQSQVLASLHLVKVVFPQFEIIIIERTTKKPLYVSVACFDYAKEFAERQLTPFYEHFKKYIEAVDATIRKEVAEYKQIFDDLDAEYERCVLENKNLKIKKKNLLIKNDCLIAEYLEKDICSIVLSSNLVVPPSLDSSNCTL</sequence>
<dbReference type="AlphaFoldDB" id="A0A699RJB0"/>
<organism evidence="1">
    <name type="scientific">Tanacetum cinerariifolium</name>
    <name type="common">Dalmatian daisy</name>
    <name type="synonym">Chrysanthemum cinerariifolium</name>
    <dbReference type="NCBI Taxonomy" id="118510"/>
    <lineage>
        <taxon>Eukaryota</taxon>
        <taxon>Viridiplantae</taxon>
        <taxon>Streptophyta</taxon>
        <taxon>Embryophyta</taxon>
        <taxon>Tracheophyta</taxon>
        <taxon>Spermatophyta</taxon>
        <taxon>Magnoliopsida</taxon>
        <taxon>eudicotyledons</taxon>
        <taxon>Gunneridae</taxon>
        <taxon>Pentapetalae</taxon>
        <taxon>asterids</taxon>
        <taxon>campanulids</taxon>
        <taxon>Asterales</taxon>
        <taxon>Asteraceae</taxon>
        <taxon>Asteroideae</taxon>
        <taxon>Anthemideae</taxon>
        <taxon>Anthemidinae</taxon>
        <taxon>Tanacetum</taxon>
    </lineage>
</organism>
<proteinExistence type="predicted"/>
<comment type="caution">
    <text evidence="1">The sequence shown here is derived from an EMBL/GenBank/DDBJ whole genome shotgun (WGS) entry which is preliminary data.</text>
</comment>
<evidence type="ECO:0000313" key="1">
    <source>
        <dbReference type="EMBL" id="GFC86115.1"/>
    </source>
</evidence>
<feature type="non-terminal residue" evidence="1">
    <location>
        <position position="226"/>
    </location>
</feature>
<accession>A0A699RJB0</accession>
<gene>
    <name evidence="1" type="ORF">Tci_858085</name>
</gene>
<protein>
    <submittedName>
        <fullName evidence="1">Uncharacterized protein</fullName>
    </submittedName>
</protein>
<reference evidence="1" key="1">
    <citation type="journal article" date="2019" name="Sci. Rep.">
        <title>Draft genome of Tanacetum cinerariifolium, the natural source of mosquito coil.</title>
        <authorList>
            <person name="Yamashiro T."/>
            <person name="Shiraishi A."/>
            <person name="Satake H."/>
            <person name="Nakayama K."/>
        </authorList>
    </citation>
    <scope>NUCLEOTIDE SEQUENCE</scope>
</reference>
<name>A0A699RJB0_TANCI</name>
<dbReference type="EMBL" id="BKCJ011103448">
    <property type="protein sequence ID" value="GFC86115.1"/>
    <property type="molecule type" value="Genomic_DNA"/>
</dbReference>